<protein>
    <submittedName>
        <fullName evidence="2">Type IX secretion system membrane protein PorP/SprF</fullName>
    </submittedName>
</protein>
<feature type="signal peptide" evidence="1">
    <location>
        <begin position="1"/>
        <end position="21"/>
    </location>
</feature>
<dbReference type="RefSeq" id="WP_131482832.1">
    <property type="nucleotide sequence ID" value="NZ_SJDL01000026.1"/>
</dbReference>
<dbReference type="Pfam" id="PF13729">
    <property type="entry name" value="TraF_2"/>
    <property type="match status" value="1"/>
</dbReference>
<dbReference type="Gene3D" id="2.40.160.60">
    <property type="entry name" value="Outer membrane protein transport protein (OMPP1/FadL/TodX)"/>
    <property type="match status" value="1"/>
</dbReference>
<proteinExistence type="predicted"/>
<keyword evidence="1" id="KW-0732">Signal</keyword>
<name>A0ABY1ZK23_9GAMM</name>
<organism evidence="2 3">
    <name type="scientific">Marinobacter halodurans</name>
    <dbReference type="NCBI Taxonomy" id="2528979"/>
    <lineage>
        <taxon>Bacteria</taxon>
        <taxon>Pseudomonadati</taxon>
        <taxon>Pseudomonadota</taxon>
        <taxon>Gammaproteobacteria</taxon>
        <taxon>Pseudomonadales</taxon>
        <taxon>Marinobacteraceae</taxon>
        <taxon>Marinobacter</taxon>
    </lineage>
</organism>
<evidence type="ECO:0000313" key="2">
    <source>
        <dbReference type="EMBL" id="TBW52940.1"/>
    </source>
</evidence>
<evidence type="ECO:0000256" key="1">
    <source>
        <dbReference type="SAM" id="SignalP"/>
    </source>
</evidence>
<evidence type="ECO:0000313" key="3">
    <source>
        <dbReference type="Proteomes" id="UP000313645"/>
    </source>
</evidence>
<sequence>MKHTRLVLAMGLTAAAGTAIAGPQSFTTARSFAMGGTGVAVAQPASANTSNPAMMAMQQHEWADDFGLILPSINARAADDEKVVDQIDDIQDTIDRINQQADASDYSGIRQSADRLQNQLIELNHDTMRADAGVGISLAVPASSISVGVFTDATLRATGRGNVADSDLALLEAIENDPTLAAGIGDIGDQLNSDGTVIAAAMGEVGVSFAKALELQNNNTLSIGFSPKYVQLRTFEYRQRVSDFEDDDFDAGENGTRKDGFNADVGAAYRFGKRQQWTAGLSVRNVIPMELDSKSGRTYELDPKASVGIAHRSSMHVLTAEADLTRNKAFGYGDDTQWVALGAEFDAFRTVQLRAGVRRNLASNDDNDGIEETTQYTFGLGFSPFGAHLELAGLFSDTEVGAAVELGAAF</sequence>
<dbReference type="InterPro" id="IPR032811">
    <property type="entry name" value="Put_conjugal_transfer"/>
</dbReference>
<accession>A0ABY1ZK23</accession>
<dbReference type="Proteomes" id="UP000313645">
    <property type="component" value="Unassembled WGS sequence"/>
</dbReference>
<gene>
    <name evidence="2" type="ORF">EZI54_15725</name>
</gene>
<comment type="caution">
    <text evidence="2">The sequence shown here is derived from an EMBL/GenBank/DDBJ whole genome shotgun (WGS) entry which is preliminary data.</text>
</comment>
<dbReference type="SUPFAM" id="SSF56935">
    <property type="entry name" value="Porins"/>
    <property type="match status" value="1"/>
</dbReference>
<dbReference type="EMBL" id="SJDL01000026">
    <property type="protein sequence ID" value="TBW52940.1"/>
    <property type="molecule type" value="Genomic_DNA"/>
</dbReference>
<reference evidence="2 3" key="1">
    <citation type="submission" date="2019-02" db="EMBL/GenBank/DDBJ databases">
        <title>Marinobacter halodurans sp. nov., a marine bacterium isolated from sea tidal flat.</title>
        <authorList>
            <person name="Yoo Y."/>
            <person name="Lee D.W."/>
            <person name="Kim B.S."/>
            <person name="Kim J.-J."/>
        </authorList>
    </citation>
    <scope>NUCLEOTIDE SEQUENCE [LARGE SCALE GENOMIC DNA]</scope>
    <source>
        <strain evidence="2 3">YJ-S3-2</strain>
    </source>
</reference>
<keyword evidence="3" id="KW-1185">Reference proteome</keyword>
<feature type="chain" id="PRO_5045856917" evidence="1">
    <location>
        <begin position="22"/>
        <end position="410"/>
    </location>
</feature>